<dbReference type="Gene3D" id="3.40.50.1000">
    <property type="entry name" value="HAD superfamily/HAD-like"/>
    <property type="match status" value="1"/>
</dbReference>
<dbReference type="InterPro" id="IPR006379">
    <property type="entry name" value="HAD-SF_hydro_IIB"/>
</dbReference>
<evidence type="ECO:0000313" key="1">
    <source>
        <dbReference type="EMBL" id="KRN94606.1"/>
    </source>
</evidence>
<dbReference type="InterPro" id="IPR036412">
    <property type="entry name" value="HAD-like_sf"/>
</dbReference>
<dbReference type="AlphaFoldDB" id="A0A0R2KYX1"/>
<dbReference type="InterPro" id="IPR000150">
    <property type="entry name" value="Cof"/>
</dbReference>
<dbReference type="Pfam" id="PF08282">
    <property type="entry name" value="Hydrolase_3"/>
    <property type="match status" value="1"/>
</dbReference>
<dbReference type="NCBIfam" id="TIGR01484">
    <property type="entry name" value="HAD-SF-IIB"/>
    <property type="match status" value="1"/>
</dbReference>
<dbReference type="SUPFAM" id="SSF56784">
    <property type="entry name" value="HAD-like"/>
    <property type="match status" value="1"/>
</dbReference>
<evidence type="ECO:0000313" key="2">
    <source>
        <dbReference type="Proteomes" id="UP000051859"/>
    </source>
</evidence>
<sequence length="273" mass="30240">MIKLVVSDLDETLVGPDGKVSDVNVKAIKKAKAKGVKFVPNTGRGFQSVQPLLDTLGLREQENEYVISYNGGAIVENKDLKVLQTNALSFDQASQIFNVAKKYADYSTHVYTMDHVYVFNEIKEDMDYMLSRGVEPVMFTEDNLEKFRDDPILKVITMNSNVEKRVAMRDAVLKEIDFEVNATFSSDRYTEFNLSGVDKGNATLELAEKLGIKRDEIMALGDNSNDIAMLKKVGLPVVVSNANDAARNAAKFVTEGDYTSGVAEAINKFILGD</sequence>
<dbReference type="Gene3D" id="3.30.1240.10">
    <property type="match status" value="1"/>
</dbReference>
<dbReference type="GO" id="GO:0005829">
    <property type="term" value="C:cytosol"/>
    <property type="evidence" value="ECO:0007669"/>
    <property type="project" value="TreeGrafter"/>
</dbReference>
<dbReference type="GO" id="GO:0000287">
    <property type="term" value="F:magnesium ion binding"/>
    <property type="evidence" value="ECO:0007669"/>
    <property type="project" value="TreeGrafter"/>
</dbReference>
<dbReference type="PANTHER" id="PTHR10000:SF8">
    <property type="entry name" value="HAD SUPERFAMILY HYDROLASE-LIKE, TYPE 3"/>
    <property type="match status" value="1"/>
</dbReference>
<dbReference type="SFLD" id="SFLDG01140">
    <property type="entry name" value="C2.B:_Phosphomannomutase_and_P"/>
    <property type="match status" value="1"/>
</dbReference>
<protein>
    <submittedName>
        <fullName evidence="1">HAD superfamily hydrolase</fullName>
    </submittedName>
</protein>
<dbReference type="GO" id="GO:0016791">
    <property type="term" value="F:phosphatase activity"/>
    <property type="evidence" value="ECO:0007669"/>
    <property type="project" value="TreeGrafter"/>
</dbReference>
<gene>
    <name evidence="1" type="ORF">IV81_GL001243</name>
</gene>
<dbReference type="STRING" id="331679.IV81_GL001243"/>
<organism evidence="1 2">
    <name type="scientific">Pediococcus stilesii</name>
    <dbReference type="NCBI Taxonomy" id="331679"/>
    <lineage>
        <taxon>Bacteria</taxon>
        <taxon>Bacillati</taxon>
        <taxon>Bacillota</taxon>
        <taxon>Bacilli</taxon>
        <taxon>Lactobacillales</taxon>
        <taxon>Lactobacillaceae</taxon>
        <taxon>Pediococcus</taxon>
    </lineage>
</organism>
<dbReference type="InterPro" id="IPR023214">
    <property type="entry name" value="HAD_sf"/>
</dbReference>
<dbReference type="RefSeq" id="WP_057801961.1">
    <property type="nucleotide sequence ID" value="NZ_JQBX01000004.1"/>
</dbReference>
<dbReference type="EMBL" id="JQBX01000004">
    <property type="protein sequence ID" value="KRN94606.1"/>
    <property type="molecule type" value="Genomic_DNA"/>
</dbReference>
<reference evidence="1 2" key="1">
    <citation type="journal article" date="2015" name="Genome Announc.">
        <title>Expanding the biotechnology potential of lactobacilli through comparative genomics of 213 strains and associated genera.</title>
        <authorList>
            <person name="Sun Z."/>
            <person name="Harris H.M."/>
            <person name="McCann A."/>
            <person name="Guo C."/>
            <person name="Argimon S."/>
            <person name="Zhang W."/>
            <person name="Yang X."/>
            <person name="Jeffery I.B."/>
            <person name="Cooney J.C."/>
            <person name="Kagawa T.F."/>
            <person name="Liu W."/>
            <person name="Song Y."/>
            <person name="Salvetti E."/>
            <person name="Wrobel A."/>
            <person name="Rasinkangas P."/>
            <person name="Parkhill J."/>
            <person name="Rea M.C."/>
            <person name="O'Sullivan O."/>
            <person name="Ritari J."/>
            <person name="Douillard F.P."/>
            <person name="Paul Ross R."/>
            <person name="Yang R."/>
            <person name="Briner A.E."/>
            <person name="Felis G.E."/>
            <person name="de Vos W.M."/>
            <person name="Barrangou R."/>
            <person name="Klaenhammer T.R."/>
            <person name="Caufield P.W."/>
            <person name="Cui Y."/>
            <person name="Zhang H."/>
            <person name="O'Toole P.W."/>
        </authorList>
    </citation>
    <scope>NUCLEOTIDE SEQUENCE [LARGE SCALE GENOMIC DNA]</scope>
    <source>
        <strain evidence="1 2">DSM 18001</strain>
    </source>
</reference>
<dbReference type="Proteomes" id="UP000051859">
    <property type="component" value="Unassembled WGS sequence"/>
</dbReference>
<comment type="caution">
    <text evidence="1">The sequence shown here is derived from an EMBL/GenBank/DDBJ whole genome shotgun (WGS) entry which is preliminary data.</text>
</comment>
<keyword evidence="2" id="KW-1185">Reference proteome</keyword>
<proteinExistence type="predicted"/>
<dbReference type="NCBIfam" id="TIGR00099">
    <property type="entry name" value="Cof-subfamily"/>
    <property type="match status" value="1"/>
</dbReference>
<dbReference type="PATRIC" id="fig|331679.3.peg.1269"/>
<name>A0A0R2KYX1_9LACO</name>
<accession>A0A0R2KYX1</accession>
<dbReference type="PANTHER" id="PTHR10000">
    <property type="entry name" value="PHOSPHOSERINE PHOSPHATASE"/>
    <property type="match status" value="1"/>
</dbReference>
<keyword evidence="1" id="KW-0378">Hydrolase</keyword>
<dbReference type="SFLD" id="SFLDS00003">
    <property type="entry name" value="Haloacid_Dehalogenase"/>
    <property type="match status" value="1"/>
</dbReference>